<dbReference type="InterPro" id="IPR018312">
    <property type="entry name" value="Chromosome_initiator_DnaA_CS"/>
</dbReference>
<organism evidence="11 12">
    <name type="scientific">Aeoliella straminimaris</name>
    <dbReference type="NCBI Taxonomy" id="2954799"/>
    <lineage>
        <taxon>Bacteria</taxon>
        <taxon>Pseudomonadati</taxon>
        <taxon>Planctomycetota</taxon>
        <taxon>Planctomycetia</taxon>
        <taxon>Pirellulales</taxon>
        <taxon>Lacipirellulaceae</taxon>
        <taxon>Aeoliella</taxon>
    </lineage>
</organism>
<evidence type="ECO:0000313" key="11">
    <source>
        <dbReference type="EMBL" id="MCO6047253.1"/>
    </source>
</evidence>
<accession>A0A9X2FFF1</accession>
<dbReference type="InterPro" id="IPR003593">
    <property type="entry name" value="AAA+_ATPase"/>
</dbReference>
<dbReference type="InterPro" id="IPR027417">
    <property type="entry name" value="P-loop_NTPase"/>
</dbReference>
<name>A0A9X2FFF1_9BACT</name>
<dbReference type="PRINTS" id="PR00051">
    <property type="entry name" value="DNAA"/>
</dbReference>
<evidence type="ECO:0000256" key="7">
    <source>
        <dbReference type="RuleBase" id="RU000577"/>
    </source>
</evidence>
<comment type="similarity">
    <text evidence="8">Belongs to the DnaA family.</text>
</comment>
<dbReference type="InterPro" id="IPR020591">
    <property type="entry name" value="Chromosome_initiator_DnaA-like"/>
</dbReference>
<keyword evidence="6 7" id="KW-0238">DNA-binding</keyword>
<dbReference type="AlphaFoldDB" id="A0A9X2FFF1"/>
<dbReference type="GO" id="GO:0005886">
    <property type="term" value="C:plasma membrane"/>
    <property type="evidence" value="ECO:0007669"/>
    <property type="project" value="TreeGrafter"/>
</dbReference>
<evidence type="ECO:0000256" key="8">
    <source>
        <dbReference type="RuleBase" id="RU004227"/>
    </source>
</evidence>
<dbReference type="RefSeq" id="WP_252855366.1">
    <property type="nucleotide sequence ID" value="NZ_JAMXLR010000091.1"/>
</dbReference>
<dbReference type="SUPFAM" id="SSF52540">
    <property type="entry name" value="P-loop containing nucleoside triphosphate hydrolases"/>
    <property type="match status" value="1"/>
</dbReference>
<dbReference type="SMART" id="SM00760">
    <property type="entry name" value="Bac_DnaA_C"/>
    <property type="match status" value="1"/>
</dbReference>
<proteinExistence type="inferred from homology"/>
<dbReference type="SUPFAM" id="SSF48295">
    <property type="entry name" value="TrpR-like"/>
    <property type="match status" value="1"/>
</dbReference>
<evidence type="ECO:0000256" key="5">
    <source>
        <dbReference type="ARBA" id="ARBA00023121"/>
    </source>
</evidence>
<dbReference type="InterPro" id="IPR013159">
    <property type="entry name" value="DnaA_C"/>
</dbReference>
<protein>
    <recommendedName>
        <fullName evidence="7">Chromosomal replication initiator protein DnaA</fullName>
    </recommendedName>
</protein>
<feature type="domain" description="Chromosomal replication initiator DnaA C-terminal" evidence="10">
    <location>
        <begin position="359"/>
        <end position="428"/>
    </location>
</feature>
<evidence type="ECO:0000256" key="6">
    <source>
        <dbReference type="ARBA" id="ARBA00023125"/>
    </source>
</evidence>
<keyword evidence="3 7" id="KW-0547">Nucleotide-binding</keyword>
<feature type="domain" description="AAA+ ATPase" evidence="9">
    <location>
        <begin position="148"/>
        <end position="282"/>
    </location>
</feature>
<evidence type="ECO:0000256" key="3">
    <source>
        <dbReference type="ARBA" id="ARBA00022741"/>
    </source>
</evidence>
<dbReference type="GO" id="GO:0006275">
    <property type="term" value="P:regulation of DNA replication"/>
    <property type="evidence" value="ECO:0007669"/>
    <property type="project" value="InterPro"/>
</dbReference>
<evidence type="ECO:0000256" key="2">
    <source>
        <dbReference type="ARBA" id="ARBA00022705"/>
    </source>
</evidence>
<keyword evidence="4 7" id="KW-0067">ATP-binding</keyword>
<dbReference type="GO" id="GO:0005524">
    <property type="term" value="F:ATP binding"/>
    <property type="evidence" value="ECO:0007669"/>
    <property type="project" value="UniProtKB-KW"/>
</dbReference>
<keyword evidence="2 7" id="KW-0235">DNA replication</keyword>
<dbReference type="PANTHER" id="PTHR30050">
    <property type="entry name" value="CHROMOSOMAL REPLICATION INITIATOR PROTEIN DNAA"/>
    <property type="match status" value="1"/>
</dbReference>
<evidence type="ECO:0000256" key="1">
    <source>
        <dbReference type="ARBA" id="ARBA00022490"/>
    </source>
</evidence>
<dbReference type="Gene3D" id="1.10.8.60">
    <property type="match status" value="1"/>
</dbReference>
<sequence length="461" mass="50493">MEGPGEGAALRDRLAEALGRDRFDLWVDRDTLLHQQAGGDVHLVFASSFLCDTARRNLGSELSLVTRAMFGEHAQVVFRVDESLAKPVRLAEPSVVAGNDARTDTTPPALPAVKPPADQGGTFDSFVVGRSNELAARAGAQLAAGNHTGGPLVIWGPPGSGKTHLLSAVKNAFRQRFRRSRVLMLSAEQFVGTYVEALRGSGLPSFRQKYRGADLLLIDDLHFMAGKRATLEELQHTIDRITAAGGRVVLASCHEPGTIDNLGPELLSRLRAGLVCEVAAADYATRLEIARRRCRRLGLSTEEVCLEKLAASVSSGARELLGAIERLKARHELLGEVIDLMLIEQIAGEVNYQTIRRVAMDDIQRVVCDHFGIEAKALRSNSRHKSVTEPRMLAMWLARKYTQAGWREIGEYFGGRRHSTVISAHRRIESQVGRLSTVSTNRGNANLEETLGQIETKLRMA</sequence>
<dbReference type="InterPro" id="IPR010921">
    <property type="entry name" value="Trp_repressor/repl_initiator"/>
</dbReference>
<dbReference type="Gene3D" id="1.10.1750.10">
    <property type="match status" value="1"/>
</dbReference>
<comment type="function">
    <text evidence="7">Plays an essential role in the initiation and regulation of chromosomal replication. ATP-DnaA binds to the origin of replication (oriC) to initiate formation of the DNA replication initiation complex once per cell cycle. Binds the DnaA box (a 9 base pair repeat at the origin) and separates the double-stranded (ds)DNA. Forms a right-handed helical filament on oriC DNA; dsDNA binds to the exterior of the filament while single-stranded (ss)DNA is stabiized in the filament's interior. The ATP-DnaA-oriC complex binds and stabilizes one strand of the AT-rich DNA unwinding element (DUE), permitting loading of DNA polymerase. After initiation quickly degrades to an ADP-DnaA complex that is not apt for DNA replication. Binds acidic phospholipids.</text>
</comment>
<keyword evidence="1" id="KW-0963">Cytoplasm</keyword>
<dbReference type="InterPro" id="IPR013317">
    <property type="entry name" value="DnaA_dom"/>
</dbReference>
<evidence type="ECO:0000313" key="12">
    <source>
        <dbReference type="Proteomes" id="UP001155241"/>
    </source>
</evidence>
<dbReference type="GO" id="GO:0006270">
    <property type="term" value="P:DNA replication initiation"/>
    <property type="evidence" value="ECO:0007669"/>
    <property type="project" value="InterPro"/>
</dbReference>
<dbReference type="Proteomes" id="UP001155241">
    <property type="component" value="Unassembled WGS sequence"/>
</dbReference>
<evidence type="ECO:0000259" key="10">
    <source>
        <dbReference type="SMART" id="SM00760"/>
    </source>
</evidence>
<dbReference type="PANTHER" id="PTHR30050:SF2">
    <property type="entry name" value="CHROMOSOMAL REPLICATION INITIATOR PROTEIN DNAA"/>
    <property type="match status" value="1"/>
</dbReference>
<dbReference type="GO" id="GO:0003688">
    <property type="term" value="F:DNA replication origin binding"/>
    <property type="evidence" value="ECO:0007669"/>
    <property type="project" value="InterPro"/>
</dbReference>
<dbReference type="Gene3D" id="3.40.50.300">
    <property type="entry name" value="P-loop containing nucleotide triphosphate hydrolases"/>
    <property type="match status" value="1"/>
</dbReference>
<keyword evidence="12" id="KW-1185">Reference proteome</keyword>
<dbReference type="SMART" id="SM00382">
    <property type="entry name" value="AAA"/>
    <property type="match status" value="1"/>
</dbReference>
<dbReference type="Pfam" id="PF00308">
    <property type="entry name" value="Bac_DnaA"/>
    <property type="match status" value="1"/>
</dbReference>
<evidence type="ECO:0000259" key="9">
    <source>
        <dbReference type="SMART" id="SM00382"/>
    </source>
</evidence>
<dbReference type="Pfam" id="PF08299">
    <property type="entry name" value="Bac_DnaA_C"/>
    <property type="match status" value="1"/>
</dbReference>
<reference evidence="11" key="1">
    <citation type="submission" date="2022-06" db="EMBL/GenBank/DDBJ databases">
        <title>Aeoliella straminimaris, a novel planctomycete from sediments.</title>
        <authorList>
            <person name="Vitorino I.R."/>
            <person name="Lage O.M."/>
        </authorList>
    </citation>
    <scope>NUCLEOTIDE SEQUENCE</scope>
    <source>
        <strain evidence="11">ICT_H6.2</strain>
    </source>
</reference>
<dbReference type="EMBL" id="JAMXLR010000091">
    <property type="protein sequence ID" value="MCO6047253.1"/>
    <property type="molecule type" value="Genomic_DNA"/>
</dbReference>
<comment type="caution">
    <text evidence="11">The sequence shown here is derived from an EMBL/GenBank/DDBJ whole genome shotgun (WGS) entry which is preliminary data.</text>
</comment>
<gene>
    <name evidence="11" type="ORF">NG895_25415</name>
</gene>
<dbReference type="PROSITE" id="PS01008">
    <property type="entry name" value="DNAA"/>
    <property type="match status" value="1"/>
</dbReference>
<dbReference type="GO" id="GO:0008289">
    <property type="term" value="F:lipid binding"/>
    <property type="evidence" value="ECO:0007669"/>
    <property type="project" value="UniProtKB-KW"/>
</dbReference>
<dbReference type="CDD" id="cd06571">
    <property type="entry name" value="Bac_DnaA_C"/>
    <property type="match status" value="1"/>
</dbReference>
<keyword evidence="5" id="KW-0446">Lipid-binding</keyword>
<dbReference type="CDD" id="cd00009">
    <property type="entry name" value="AAA"/>
    <property type="match status" value="1"/>
</dbReference>
<evidence type="ECO:0000256" key="4">
    <source>
        <dbReference type="ARBA" id="ARBA00022840"/>
    </source>
</evidence>